<feature type="transmembrane region" description="Helical" evidence="1">
    <location>
        <begin position="12"/>
        <end position="36"/>
    </location>
</feature>
<accession>A0ABW5BIL5</accession>
<keyword evidence="1" id="KW-1133">Transmembrane helix</keyword>
<name>A0ABW5BIL5_9PROT</name>
<organism evidence="2 3">
    <name type="scientific">Kiloniella antarctica</name>
    <dbReference type="NCBI Taxonomy" id="1550907"/>
    <lineage>
        <taxon>Bacteria</taxon>
        <taxon>Pseudomonadati</taxon>
        <taxon>Pseudomonadota</taxon>
        <taxon>Alphaproteobacteria</taxon>
        <taxon>Rhodospirillales</taxon>
        <taxon>Kiloniellaceae</taxon>
        <taxon>Kiloniella</taxon>
    </lineage>
</organism>
<evidence type="ECO:0000313" key="3">
    <source>
        <dbReference type="Proteomes" id="UP001597294"/>
    </source>
</evidence>
<evidence type="ECO:0000256" key="1">
    <source>
        <dbReference type="SAM" id="Phobius"/>
    </source>
</evidence>
<comment type="caution">
    <text evidence="2">The sequence shown here is derived from an EMBL/GenBank/DDBJ whole genome shotgun (WGS) entry which is preliminary data.</text>
</comment>
<dbReference type="Proteomes" id="UP001597294">
    <property type="component" value="Unassembled WGS sequence"/>
</dbReference>
<sequence>MAWLFDKDMPVWLSLLLVIVGAGGTYLVIPHINFLLEQEKIRTAYIIDNLKNTNNETSLLYNNIRKFKNGIEGKENIDLIYSNLEDQITNLQWRAIEYDVIFGDQNTHGIVTKYKNDLTALSRELSKKREIDFSRMYCLTKNFVYSSHRVLRLVAERADLTIGAQPTFIIPDSINCLEVDSTSR</sequence>
<protein>
    <submittedName>
        <fullName evidence="2">Uncharacterized protein</fullName>
    </submittedName>
</protein>
<evidence type="ECO:0000313" key="2">
    <source>
        <dbReference type="EMBL" id="MFD2205429.1"/>
    </source>
</evidence>
<keyword evidence="1" id="KW-0812">Transmembrane</keyword>
<proteinExistence type="predicted"/>
<reference evidence="3" key="1">
    <citation type="journal article" date="2019" name="Int. J. Syst. Evol. Microbiol.">
        <title>The Global Catalogue of Microorganisms (GCM) 10K type strain sequencing project: providing services to taxonomists for standard genome sequencing and annotation.</title>
        <authorList>
            <consortium name="The Broad Institute Genomics Platform"/>
            <consortium name="The Broad Institute Genome Sequencing Center for Infectious Disease"/>
            <person name="Wu L."/>
            <person name="Ma J."/>
        </authorList>
    </citation>
    <scope>NUCLEOTIDE SEQUENCE [LARGE SCALE GENOMIC DNA]</scope>
    <source>
        <strain evidence="3">CGMCC 4.7192</strain>
    </source>
</reference>
<keyword evidence="3" id="KW-1185">Reference proteome</keyword>
<gene>
    <name evidence="2" type="ORF">ACFSKO_07400</name>
</gene>
<dbReference type="EMBL" id="JBHUII010000004">
    <property type="protein sequence ID" value="MFD2205429.1"/>
    <property type="molecule type" value="Genomic_DNA"/>
</dbReference>
<keyword evidence="1" id="KW-0472">Membrane</keyword>